<reference evidence="1 2" key="1">
    <citation type="submission" date="2018-05" db="EMBL/GenBank/DDBJ databases">
        <title>Genomic Encyclopedia of Archaeal and Bacterial Type Strains, Phase II (KMG-II): from individual species to whole genera.</title>
        <authorList>
            <person name="Goeker M."/>
        </authorList>
    </citation>
    <scope>NUCLEOTIDE SEQUENCE [LARGE SCALE GENOMIC DNA]</scope>
    <source>
        <strain evidence="1 2">DSM 22637</strain>
    </source>
</reference>
<proteinExistence type="predicted"/>
<dbReference type="Pfam" id="PF12869">
    <property type="entry name" value="tRNA_anti-like"/>
    <property type="match status" value="1"/>
</dbReference>
<gene>
    <name evidence="1" type="ORF">LX78_00952</name>
</gene>
<accession>A0A316DNH5</accession>
<keyword evidence="2" id="KW-1185">Reference proteome</keyword>
<sequence>MRKKIIIICLILVAIVAYKYVYKSHRDIATESASYKTSAIDLSKEFQINSKDSEAKYLDNTIQISGQVSEVDGLSITLDDKVFCQFTEPQEKIFKLKEKVKIKGRFIGYDDLLEQVKIDQCFIIN</sequence>
<dbReference type="AlphaFoldDB" id="A0A316DNH5"/>
<dbReference type="InterPro" id="IPR024422">
    <property type="entry name" value="Protein_unknown_function_OB"/>
</dbReference>
<evidence type="ECO:0000313" key="2">
    <source>
        <dbReference type="Proteomes" id="UP000245430"/>
    </source>
</evidence>
<dbReference type="Proteomes" id="UP000245430">
    <property type="component" value="Unassembled WGS sequence"/>
</dbReference>
<comment type="caution">
    <text evidence="1">The sequence shown here is derived from an EMBL/GenBank/DDBJ whole genome shotgun (WGS) entry which is preliminary data.</text>
</comment>
<evidence type="ECO:0000313" key="1">
    <source>
        <dbReference type="EMBL" id="PWK19604.1"/>
    </source>
</evidence>
<organism evidence="1 2">
    <name type="scientific">Xanthomarina spongicola</name>
    <dbReference type="NCBI Taxonomy" id="570520"/>
    <lineage>
        <taxon>Bacteria</taxon>
        <taxon>Pseudomonadati</taxon>
        <taxon>Bacteroidota</taxon>
        <taxon>Flavobacteriia</taxon>
        <taxon>Flavobacteriales</taxon>
        <taxon>Flavobacteriaceae</taxon>
        <taxon>Xanthomarina</taxon>
    </lineage>
</organism>
<protein>
    <submittedName>
        <fullName evidence="1">Putative nucleic acid binding protein</fullName>
    </submittedName>
</protein>
<name>A0A316DNH5_9FLAO</name>
<dbReference type="OrthoDB" id="1449127at2"/>
<dbReference type="RefSeq" id="WP_109681496.1">
    <property type="nucleotide sequence ID" value="NZ_QGGP01000002.1"/>
</dbReference>
<dbReference type="EMBL" id="QGGP01000002">
    <property type="protein sequence ID" value="PWK19604.1"/>
    <property type="molecule type" value="Genomic_DNA"/>
</dbReference>